<feature type="repeat" description="ANK" evidence="3">
    <location>
        <begin position="65"/>
        <end position="97"/>
    </location>
</feature>
<evidence type="ECO:0000256" key="3">
    <source>
        <dbReference type="PROSITE-ProRule" id="PRU00023"/>
    </source>
</evidence>
<evidence type="ECO:0000256" key="2">
    <source>
        <dbReference type="ARBA" id="ARBA00023043"/>
    </source>
</evidence>
<keyword evidence="1" id="KW-0677">Repeat</keyword>
<dbReference type="GO" id="GO:0005634">
    <property type="term" value="C:nucleus"/>
    <property type="evidence" value="ECO:0007669"/>
    <property type="project" value="TreeGrafter"/>
</dbReference>
<reference evidence="5" key="1">
    <citation type="submission" date="2025-08" db="UniProtKB">
        <authorList>
            <consortium name="RefSeq"/>
        </authorList>
    </citation>
    <scope>IDENTIFICATION</scope>
    <source>
        <tissue evidence="5">Liver</tissue>
    </source>
</reference>
<dbReference type="PROSITE" id="PS50088">
    <property type="entry name" value="ANK_REPEAT"/>
    <property type="match status" value="1"/>
</dbReference>
<dbReference type="Proteomes" id="UP000245341">
    <property type="component" value="Unplaced"/>
</dbReference>
<dbReference type="PROSITE" id="PS50297">
    <property type="entry name" value="ANK_REP_REGION"/>
    <property type="match status" value="1"/>
</dbReference>
<sequence>MLLPNISTFPRQICNSISACKTVERTQQRKLEEELLAAAREGRTAELIALLNRPNPPDVNCSDQLGNTPLHCAAYRAHKQCALKLLKSGADPNLKNKNDQFSIIHAGR</sequence>
<dbReference type="InterPro" id="IPR050776">
    <property type="entry name" value="Ank_Repeat/CDKN_Inhibitor"/>
</dbReference>
<dbReference type="InterPro" id="IPR036770">
    <property type="entry name" value="Ankyrin_rpt-contain_sf"/>
</dbReference>
<dbReference type="Pfam" id="PF00023">
    <property type="entry name" value="Ank"/>
    <property type="match status" value="1"/>
</dbReference>
<gene>
    <name evidence="5" type="primary">LOC115939083</name>
</gene>
<organism evidence="4 5">
    <name type="scientific">Leptonychotes weddellii</name>
    <name type="common">Weddell seal</name>
    <name type="synonym">Otaria weddellii</name>
    <dbReference type="NCBI Taxonomy" id="9713"/>
    <lineage>
        <taxon>Eukaryota</taxon>
        <taxon>Metazoa</taxon>
        <taxon>Chordata</taxon>
        <taxon>Craniata</taxon>
        <taxon>Vertebrata</taxon>
        <taxon>Euteleostomi</taxon>
        <taxon>Mammalia</taxon>
        <taxon>Eutheria</taxon>
        <taxon>Laurasiatheria</taxon>
        <taxon>Carnivora</taxon>
        <taxon>Caniformia</taxon>
        <taxon>Pinnipedia</taxon>
        <taxon>Phocidae</taxon>
        <taxon>Monachinae</taxon>
        <taxon>Lobodontini</taxon>
        <taxon>Leptonychotes</taxon>
    </lineage>
</organism>
<dbReference type="Gene3D" id="1.25.40.20">
    <property type="entry name" value="Ankyrin repeat-containing domain"/>
    <property type="match status" value="1"/>
</dbReference>
<evidence type="ECO:0000313" key="5">
    <source>
        <dbReference type="RefSeq" id="XP_030879169.1"/>
    </source>
</evidence>
<dbReference type="SMART" id="SM00248">
    <property type="entry name" value="ANK"/>
    <property type="match status" value="1"/>
</dbReference>
<name>A0A7F8QD70_LEPWE</name>
<proteinExistence type="predicted"/>
<dbReference type="SUPFAM" id="SSF48403">
    <property type="entry name" value="Ankyrin repeat"/>
    <property type="match status" value="1"/>
</dbReference>
<dbReference type="RefSeq" id="XP_030879169.1">
    <property type="nucleotide sequence ID" value="XM_031023309.1"/>
</dbReference>
<evidence type="ECO:0000313" key="4">
    <source>
        <dbReference type="Proteomes" id="UP000245341"/>
    </source>
</evidence>
<keyword evidence="4" id="KW-1185">Reference proteome</keyword>
<accession>A0A7F8QD70</accession>
<dbReference type="AlphaFoldDB" id="A0A7F8QD70"/>
<dbReference type="InterPro" id="IPR002110">
    <property type="entry name" value="Ankyrin_rpt"/>
</dbReference>
<dbReference type="KEGG" id="lww:115939083"/>
<keyword evidence="2 3" id="KW-0040">ANK repeat</keyword>
<evidence type="ECO:0000256" key="1">
    <source>
        <dbReference type="ARBA" id="ARBA00022737"/>
    </source>
</evidence>
<dbReference type="OrthoDB" id="416222at2759"/>
<dbReference type="PANTHER" id="PTHR24201">
    <property type="entry name" value="ANK_REP_REGION DOMAIN-CONTAINING PROTEIN"/>
    <property type="match status" value="1"/>
</dbReference>
<dbReference type="PANTHER" id="PTHR24201:SF16">
    <property type="entry name" value="ANKYRIN-1-LIKE-RELATED"/>
    <property type="match status" value="1"/>
</dbReference>
<dbReference type="GeneID" id="115939083"/>
<protein>
    <submittedName>
        <fullName evidence="5">Oxysterol-binding protein-related protein 1-like</fullName>
    </submittedName>
</protein>